<dbReference type="GeneID" id="36511870"/>
<dbReference type="GO" id="GO:0016757">
    <property type="term" value="F:glycosyltransferase activity"/>
    <property type="evidence" value="ECO:0007669"/>
    <property type="project" value="InterPro"/>
</dbReference>
<accession>A0A2R4X044</accession>
<feature type="domain" description="Glycosyl transferase family 1" evidence="2">
    <location>
        <begin position="185"/>
        <end position="316"/>
    </location>
</feature>
<keyword evidence="1" id="KW-0808">Transferase</keyword>
<sequence>MRIGVNARTFSVDEPGGSVQSMRKITRELIQRDDVSVVLYGNSCLSGEFPNATQVHSGGFFSNSPFFGVLWERTVLPMLVDADEIDVLLCPNGNAPPVGVGVPIVTYVHDVNALKGMSSWVHQIYRRTMVPLGVRNSEAIVTVSEFSKGEIVDHLPVDPEDVHVVYNGVDEFFLQDGGSEPMDLPDDYFLYVGAMNPRKNVRRLVDAYTQIHDEIDQKLVLIGPRNKSMFKTMDVEASENIITPGFVPRPQLKYAYENADAFLFPSLYEGFGLPPLEAMACGTPVIAANSSSLPEILDGHATFVDPYCTEDIEDALCDNDLNDNEDDLVCHSNKFTWDDSTDQLFKILTNYC</sequence>
<dbReference type="Proteomes" id="UP000244727">
    <property type="component" value="Chromosome"/>
</dbReference>
<gene>
    <name evidence="4" type="ORF">HARCEL1_05145</name>
</gene>
<dbReference type="EMBL" id="CP028858">
    <property type="protein sequence ID" value="AWB27135.1"/>
    <property type="molecule type" value="Genomic_DNA"/>
</dbReference>
<evidence type="ECO:0000313" key="5">
    <source>
        <dbReference type="Proteomes" id="UP000244727"/>
    </source>
</evidence>
<evidence type="ECO:0008006" key="6">
    <source>
        <dbReference type="Google" id="ProtNLM"/>
    </source>
</evidence>
<dbReference type="KEGG" id="harc:HARCEL1_05145"/>
<dbReference type="Pfam" id="PF00534">
    <property type="entry name" value="Glycos_transf_1"/>
    <property type="match status" value="1"/>
</dbReference>
<dbReference type="InterPro" id="IPR028098">
    <property type="entry name" value="Glyco_trans_4-like_N"/>
</dbReference>
<protein>
    <recommendedName>
        <fullName evidence="6">Glycosyltransferase family 1 protein</fullName>
    </recommendedName>
</protein>
<dbReference type="SUPFAM" id="SSF53756">
    <property type="entry name" value="UDP-Glycosyltransferase/glycogen phosphorylase"/>
    <property type="match status" value="1"/>
</dbReference>
<proteinExistence type="predicted"/>
<dbReference type="InterPro" id="IPR001296">
    <property type="entry name" value="Glyco_trans_1"/>
</dbReference>
<name>A0A2R4X044_9EURY</name>
<organism evidence="4 5">
    <name type="scientific">Halococcoides cellulosivorans</name>
    <dbReference type="NCBI Taxonomy" id="1679096"/>
    <lineage>
        <taxon>Archaea</taxon>
        <taxon>Methanobacteriati</taxon>
        <taxon>Methanobacteriota</taxon>
        <taxon>Stenosarchaea group</taxon>
        <taxon>Halobacteria</taxon>
        <taxon>Halobacteriales</taxon>
        <taxon>Haloarculaceae</taxon>
        <taxon>Halococcoides</taxon>
    </lineage>
</organism>
<dbReference type="CDD" id="cd03809">
    <property type="entry name" value="GT4_MtfB-like"/>
    <property type="match status" value="1"/>
</dbReference>
<evidence type="ECO:0000313" key="4">
    <source>
        <dbReference type="EMBL" id="AWB27135.1"/>
    </source>
</evidence>
<dbReference type="RefSeq" id="WP_108381504.1">
    <property type="nucleotide sequence ID" value="NZ_CP028858.1"/>
</dbReference>
<dbReference type="Gene3D" id="3.40.50.2000">
    <property type="entry name" value="Glycogen Phosphorylase B"/>
    <property type="match status" value="2"/>
</dbReference>
<dbReference type="AlphaFoldDB" id="A0A2R4X044"/>
<dbReference type="PANTHER" id="PTHR46401:SF2">
    <property type="entry name" value="GLYCOSYLTRANSFERASE WBBK-RELATED"/>
    <property type="match status" value="1"/>
</dbReference>
<evidence type="ECO:0000256" key="1">
    <source>
        <dbReference type="ARBA" id="ARBA00022679"/>
    </source>
</evidence>
<feature type="domain" description="Glycosyltransferase subfamily 4-like N-terminal" evidence="3">
    <location>
        <begin position="15"/>
        <end position="170"/>
    </location>
</feature>
<keyword evidence="5" id="KW-1185">Reference proteome</keyword>
<reference evidence="4 5" key="1">
    <citation type="submission" date="2018-04" db="EMBL/GenBank/DDBJ databases">
        <title>Halococcoides cellulosivorans gen. nov., sp. nov., an extremely halophilic cellulose-utilizing haloarchaeon from hypersaline lakes.</title>
        <authorList>
            <person name="Sorokin D.Y."/>
            <person name="Toshchakov S.V."/>
            <person name="Samarov N.I."/>
            <person name="Korzhenkov A."/>
            <person name="Kublanov I.V."/>
        </authorList>
    </citation>
    <scope>NUCLEOTIDE SEQUENCE [LARGE SCALE GENOMIC DNA]</scope>
    <source>
        <strain evidence="4 5">HArcel1</strain>
    </source>
</reference>
<evidence type="ECO:0000259" key="2">
    <source>
        <dbReference type="Pfam" id="PF00534"/>
    </source>
</evidence>
<dbReference type="PANTHER" id="PTHR46401">
    <property type="entry name" value="GLYCOSYLTRANSFERASE WBBK-RELATED"/>
    <property type="match status" value="1"/>
</dbReference>
<dbReference type="Pfam" id="PF13439">
    <property type="entry name" value="Glyco_transf_4"/>
    <property type="match status" value="1"/>
</dbReference>
<evidence type="ECO:0000259" key="3">
    <source>
        <dbReference type="Pfam" id="PF13439"/>
    </source>
</evidence>